<dbReference type="Pfam" id="PF00672">
    <property type="entry name" value="HAMP"/>
    <property type="match status" value="1"/>
</dbReference>
<evidence type="ECO:0000259" key="5">
    <source>
        <dbReference type="PROSITE" id="PS50885"/>
    </source>
</evidence>
<dbReference type="SMART" id="SM00304">
    <property type="entry name" value="HAMP"/>
    <property type="match status" value="1"/>
</dbReference>
<dbReference type="PANTHER" id="PTHR44757:SF2">
    <property type="entry name" value="BIOFILM ARCHITECTURE MAINTENANCE PROTEIN MBAA"/>
    <property type="match status" value="1"/>
</dbReference>
<dbReference type="CDD" id="cd00130">
    <property type="entry name" value="PAS"/>
    <property type="match status" value="1"/>
</dbReference>
<dbReference type="CDD" id="cd06225">
    <property type="entry name" value="HAMP"/>
    <property type="match status" value="1"/>
</dbReference>
<feature type="domain" description="PAS" evidence="2">
    <location>
        <begin position="380"/>
        <end position="452"/>
    </location>
</feature>
<feature type="transmembrane region" description="Helical" evidence="1">
    <location>
        <begin position="12"/>
        <end position="32"/>
    </location>
</feature>
<dbReference type="SMART" id="SM00091">
    <property type="entry name" value="PAS"/>
    <property type="match status" value="1"/>
</dbReference>
<dbReference type="InterPro" id="IPR052155">
    <property type="entry name" value="Biofilm_reg_signaling"/>
</dbReference>
<feature type="domain" description="GGDEF" evidence="6">
    <location>
        <begin position="541"/>
        <end position="673"/>
    </location>
</feature>
<accession>A0A657Q2E0</accession>
<organism evidence="8 10">
    <name type="scientific">Candidatus Sedimenticola endophacoides</name>
    <dbReference type="NCBI Taxonomy" id="2548426"/>
    <lineage>
        <taxon>Bacteria</taxon>
        <taxon>Pseudomonadati</taxon>
        <taxon>Pseudomonadota</taxon>
        <taxon>Gammaproteobacteria</taxon>
        <taxon>Chromatiales</taxon>
        <taxon>Sedimenticolaceae</taxon>
        <taxon>Sedimenticola</taxon>
    </lineage>
</organism>
<dbReference type="PANTHER" id="PTHR44757">
    <property type="entry name" value="DIGUANYLATE CYCLASE DGCP"/>
    <property type="match status" value="1"/>
</dbReference>
<feature type="domain" description="EAL" evidence="4">
    <location>
        <begin position="682"/>
        <end position="937"/>
    </location>
</feature>
<dbReference type="AlphaFoldDB" id="A0A657Q2E0"/>
<dbReference type="InterPro" id="IPR000160">
    <property type="entry name" value="GGDEF_dom"/>
</dbReference>
<dbReference type="Gene3D" id="6.10.340.10">
    <property type="match status" value="1"/>
</dbReference>
<dbReference type="InterPro" id="IPR029787">
    <property type="entry name" value="Nucleotide_cyclase"/>
</dbReference>
<dbReference type="Gene3D" id="3.30.70.270">
    <property type="match status" value="1"/>
</dbReference>
<dbReference type="InterPro" id="IPR013655">
    <property type="entry name" value="PAS_fold_3"/>
</dbReference>
<gene>
    <name evidence="7" type="ORF">B0D84_03670</name>
    <name evidence="8" type="ORF">C3L24_09795</name>
</gene>
<evidence type="ECO:0000256" key="1">
    <source>
        <dbReference type="SAM" id="Phobius"/>
    </source>
</evidence>
<proteinExistence type="predicted"/>
<keyword evidence="1" id="KW-1133">Transmembrane helix</keyword>
<evidence type="ECO:0000259" key="6">
    <source>
        <dbReference type="PROSITE" id="PS50887"/>
    </source>
</evidence>
<feature type="domain" description="PAC" evidence="3">
    <location>
        <begin position="456"/>
        <end position="508"/>
    </location>
</feature>
<evidence type="ECO:0008006" key="11">
    <source>
        <dbReference type="Google" id="ProtNLM"/>
    </source>
</evidence>
<dbReference type="SUPFAM" id="SSF55073">
    <property type="entry name" value="Nucleotide cyclase"/>
    <property type="match status" value="1"/>
</dbReference>
<dbReference type="PROSITE" id="PS50887">
    <property type="entry name" value="GGDEF"/>
    <property type="match status" value="1"/>
</dbReference>
<dbReference type="Gene3D" id="3.30.450.20">
    <property type="entry name" value="PAS domain"/>
    <property type="match status" value="3"/>
</dbReference>
<dbReference type="InterPro" id="IPR003660">
    <property type="entry name" value="HAMP_dom"/>
</dbReference>
<dbReference type="InterPro" id="IPR001610">
    <property type="entry name" value="PAC"/>
</dbReference>
<dbReference type="PROSITE" id="PS50113">
    <property type="entry name" value="PAC"/>
    <property type="match status" value="1"/>
</dbReference>
<dbReference type="SUPFAM" id="SSF55785">
    <property type="entry name" value="PYP-like sensor domain (PAS domain)"/>
    <property type="match status" value="1"/>
</dbReference>
<dbReference type="Pfam" id="PF00563">
    <property type="entry name" value="EAL"/>
    <property type="match status" value="1"/>
</dbReference>
<reference evidence="7 9" key="1">
    <citation type="submission" date="2017-02" db="EMBL/GenBank/DDBJ databases">
        <title>Novel co-symbiosis in the unique lucinid bivalve Phacoides pectinatus.</title>
        <authorList>
            <person name="Lim S.J."/>
            <person name="Davis B.G."/>
            <person name="Gill D.E."/>
            <person name="Engel A.S."/>
            <person name="Anderson L.C."/>
            <person name="Campbell B.J."/>
        </authorList>
    </citation>
    <scope>NUCLEOTIDE SEQUENCE [LARGE SCALE GENOMIC DNA]</scope>
    <source>
        <strain evidence="7">LUC13016_P6</strain>
    </source>
</reference>
<evidence type="ECO:0000313" key="10">
    <source>
        <dbReference type="Proteomes" id="UP000250928"/>
    </source>
</evidence>
<dbReference type="Proteomes" id="UP000243361">
    <property type="component" value="Unassembled WGS sequence"/>
</dbReference>
<evidence type="ECO:0000313" key="9">
    <source>
        <dbReference type="Proteomes" id="UP000243361"/>
    </source>
</evidence>
<keyword evidence="9" id="KW-1185">Reference proteome</keyword>
<dbReference type="Pfam" id="PF00990">
    <property type="entry name" value="GGDEF"/>
    <property type="match status" value="1"/>
</dbReference>
<dbReference type="SMART" id="SM00086">
    <property type="entry name" value="PAC"/>
    <property type="match status" value="1"/>
</dbReference>
<feature type="transmembrane region" description="Helical" evidence="1">
    <location>
        <begin position="298"/>
        <end position="317"/>
    </location>
</feature>
<dbReference type="NCBIfam" id="TIGR00229">
    <property type="entry name" value="sensory_box"/>
    <property type="match status" value="1"/>
</dbReference>
<dbReference type="CDD" id="cd01949">
    <property type="entry name" value="GGDEF"/>
    <property type="match status" value="1"/>
</dbReference>
<keyword evidence="1" id="KW-0472">Membrane</keyword>
<dbReference type="Gene3D" id="3.20.20.450">
    <property type="entry name" value="EAL domain"/>
    <property type="match status" value="1"/>
</dbReference>
<dbReference type="PROSITE" id="PS50112">
    <property type="entry name" value="PAS"/>
    <property type="match status" value="1"/>
</dbReference>
<evidence type="ECO:0000313" key="8">
    <source>
        <dbReference type="EMBL" id="PUE00086.1"/>
    </source>
</evidence>
<evidence type="ECO:0000259" key="2">
    <source>
        <dbReference type="PROSITE" id="PS50112"/>
    </source>
</evidence>
<dbReference type="GO" id="GO:0007165">
    <property type="term" value="P:signal transduction"/>
    <property type="evidence" value="ECO:0007669"/>
    <property type="project" value="InterPro"/>
</dbReference>
<dbReference type="Proteomes" id="UP000250928">
    <property type="component" value="Unassembled WGS sequence"/>
</dbReference>
<comment type="caution">
    <text evidence="8">The sequence shown here is derived from an EMBL/GenBank/DDBJ whole genome shotgun (WGS) entry which is preliminary data.</text>
</comment>
<dbReference type="InterPro" id="IPR035919">
    <property type="entry name" value="EAL_sf"/>
</dbReference>
<dbReference type="Pfam" id="PF08447">
    <property type="entry name" value="PAS_3"/>
    <property type="match status" value="1"/>
</dbReference>
<dbReference type="SUPFAM" id="SSF141868">
    <property type="entry name" value="EAL domain-like"/>
    <property type="match status" value="1"/>
</dbReference>
<evidence type="ECO:0000313" key="7">
    <source>
        <dbReference type="EMBL" id="OQX34258.1"/>
    </source>
</evidence>
<name>A0A657Q2E0_9GAMM</name>
<protein>
    <recommendedName>
        <fullName evidence="11">Sensor domain-containing diguanylate cyclase</fullName>
    </recommendedName>
</protein>
<dbReference type="InterPro" id="IPR000700">
    <property type="entry name" value="PAS-assoc_C"/>
</dbReference>
<evidence type="ECO:0000259" key="3">
    <source>
        <dbReference type="PROSITE" id="PS50113"/>
    </source>
</evidence>
<dbReference type="InterPro" id="IPR000014">
    <property type="entry name" value="PAS"/>
</dbReference>
<sequence>MPIGRLTITGKFAIFMVLIGVVPLLTAGIVAYQSAKQALVEGALKEQLHILSGYQDNLVLIQEQIESLIANISGVEAITNALRKPRREVTNYEQLATEVQVGYILNGYLNIKGLVSIHVFGEEGAHYQVGDTLDSRLRPVIRDQIRLGALGAREWVHWTGITENINEHSTRHHVLVAAKALFTIDRESLERRLIGTLAVNYSIDQLAQLFEKDQRPGRVFLIDQNGRYIYHPRREWIGRKVDEHLAAYLQGAGGHEGLGAEMGDLYLTHRHIERSGWILVSGIPAEALLSGVRVIRNATIGIFTLALIFVVLVALYFSRSVVSPIRYVTQSFKRLKAGASDVARLRVTGQDEISHLAQWFNQFLDELQRRRASESALRLSEERYELAAKATNEGIWDFNREQHSFYFSPRFREIIGYRPQKGPPSLGTFYRMIYPEDRPLMKRRFREFLRSGRNFINIEHRMNRPDGSFVYVSNNCQAIRDDSGRVVRMAGSIQDITLQKEIENRLRHDASHDPLTGLYNRNWMIKRINRELEETRQVPERLFAVLFLDLDDFKQLNDTLGHSYGDLLLIEVARRIEAQVRPGDAIARLGGDEFIMLLPDIKSGDALHVVRRLVECIAEPYTLYHHEYATHGSIGVAFSSTGYANAEELLRDADTAMYRAKTLGKGRYEIFDNEMRQRLLRSTTMERGLSKALDAEELEMHYQPIRSLSSGHTVGFEALVRWNDSQHMTSPAVFIPLAEESNLIHPLGHWIFRQVLAQLKAWDDAFDLPQDFKVAVNVSPRQFADRALVEWMLLQLGEYALPASRLAIELTETAIFQDRIAVLSALTRLRDSGISIHLDDFGTGYSSLSYLGSFPISAIKIDRSFISAMRPGGRHERMVGSLITMARELDILVIAEGVEQARQFEYLRRKGCDFAQGFHIGRPEPAVRATGLLLGEFDADRLIGPEM</sequence>
<dbReference type="SMART" id="SM00267">
    <property type="entry name" value="GGDEF"/>
    <property type="match status" value="1"/>
</dbReference>
<keyword evidence="1" id="KW-0812">Transmembrane</keyword>
<dbReference type="SUPFAM" id="SSF158472">
    <property type="entry name" value="HAMP domain-like"/>
    <property type="match status" value="1"/>
</dbReference>
<dbReference type="PROSITE" id="PS50885">
    <property type="entry name" value="HAMP"/>
    <property type="match status" value="1"/>
</dbReference>
<evidence type="ECO:0000259" key="4">
    <source>
        <dbReference type="PROSITE" id="PS50883"/>
    </source>
</evidence>
<dbReference type="GO" id="GO:0016020">
    <property type="term" value="C:membrane"/>
    <property type="evidence" value="ECO:0007669"/>
    <property type="project" value="InterPro"/>
</dbReference>
<reference evidence="8 10" key="2">
    <citation type="submission" date="2018-01" db="EMBL/GenBank/DDBJ databases">
        <title>Novel co-symbiosis in the lucinid bivalve Phacoides pectinatus.</title>
        <authorList>
            <person name="Lim S.J."/>
            <person name="Davis B.G."/>
            <person name="Gill D.E."/>
            <person name="Engel A.S."/>
            <person name="Anderson L.C."/>
            <person name="Campbell B.J."/>
        </authorList>
    </citation>
    <scope>NUCLEOTIDE SEQUENCE [LARGE SCALE GENOMIC DNA]</scope>
    <source>
        <strain evidence="8">N3_P5</strain>
    </source>
</reference>
<feature type="domain" description="HAMP" evidence="5">
    <location>
        <begin position="319"/>
        <end position="372"/>
    </location>
</feature>
<dbReference type="NCBIfam" id="TIGR00254">
    <property type="entry name" value="GGDEF"/>
    <property type="match status" value="1"/>
</dbReference>
<dbReference type="EMBL" id="MUIE01000240">
    <property type="protein sequence ID" value="OQX34258.1"/>
    <property type="molecule type" value="Genomic_DNA"/>
</dbReference>
<dbReference type="PROSITE" id="PS50883">
    <property type="entry name" value="EAL"/>
    <property type="match status" value="1"/>
</dbReference>
<dbReference type="EMBL" id="PQCO01000235">
    <property type="protein sequence ID" value="PUE00086.1"/>
    <property type="molecule type" value="Genomic_DNA"/>
</dbReference>
<dbReference type="InterPro" id="IPR001633">
    <property type="entry name" value="EAL_dom"/>
</dbReference>
<dbReference type="InterPro" id="IPR035965">
    <property type="entry name" value="PAS-like_dom_sf"/>
</dbReference>
<dbReference type="CDD" id="cd01948">
    <property type="entry name" value="EAL"/>
    <property type="match status" value="1"/>
</dbReference>
<dbReference type="SMART" id="SM00052">
    <property type="entry name" value="EAL"/>
    <property type="match status" value="1"/>
</dbReference>
<dbReference type="InterPro" id="IPR043128">
    <property type="entry name" value="Rev_trsase/Diguanyl_cyclase"/>
</dbReference>